<feature type="domain" description="Ketoreductase" evidence="3">
    <location>
        <begin position="11"/>
        <end position="194"/>
    </location>
</feature>
<dbReference type="InterPro" id="IPR020904">
    <property type="entry name" value="Sc_DH/Rdtase_CS"/>
</dbReference>
<dbReference type="NCBIfam" id="NF009466">
    <property type="entry name" value="PRK12826.1-2"/>
    <property type="match status" value="1"/>
</dbReference>
<comment type="similarity">
    <text evidence="1">Belongs to the short-chain dehydrogenases/reductases (SDR) family.</text>
</comment>
<keyword evidence="5" id="KW-1185">Reference proteome</keyword>
<dbReference type="InterPro" id="IPR002347">
    <property type="entry name" value="SDR_fam"/>
</dbReference>
<evidence type="ECO:0000313" key="4">
    <source>
        <dbReference type="EMBL" id="MVO98886.1"/>
    </source>
</evidence>
<dbReference type="PANTHER" id="PTHR42879">
    <property type="entry name" value="3-OXOACYL-(ACYL-CARRIER-PROTEIN) REDUCTASE"/>
    <property type="match status" value="1"/>
</dbReference>
<dbReference type="EMBL" id="RHLK01000002">
    <property type="protein sequence ID" value="MVO98886.1"/>
    <property type="molecule type" value="Genomic_DNA"/>
</dbReference>
<protein>
    <submittedName>
        <fullName evidence="4">SDR family oxidoreductase</fullName>
    </submittedName>
</protein>
<dbReference type="PROSITE" id="PS00061">
    <property type="entry name" value="ADH_SHORT"/>
    <property type="match status" value="1"/>
</dbReference>
<dbReference type="InterPro" id="IPR036291">
    <property type="entry name" value="NAD(P)-bd_dom_sf"/>
</dbReference>
<dbReference type="GO" id="GO:0032787">
    <property type="term" value="P:monocarboxylic acid metabolic process"/>
    <property type="evidence" value="ECO:0007669"/>
    <property type="project" value="UniProtKB-ARBA"/>
</dbReference>
<dbReference type="PRINTS" id="PR00080">
    <property type="entry name" value="SDRFAMILY"/>
</dbReference>
<accession>A0A7X3FFT0</accession>
<dbReference type="GO" id="GO:0016491">
    <property type="term" value="F:oxidoreductase activity"/>
    <property type="evidence" value="ECO:0007669"/>
    <property type="project" value="UniProtKB-KW"/>
</dbReference>
<dbReference type="FunFam" id="3.40.50.720:FF:000173">
    <property type="entry name" value="3-oxoacyl-[acyl-carrier protein] reductase"/>
    <property type="match status" value="1"/>
</dbReference>
<dbReference type="RefSeq" id="WP_166541832.1">
    <property type="nucleotide sequence ID" value="NZ_RHLK01000002.1"/>
</dbReference>
<sequence length="249" mass="25725">MGAITYHFTGRTVLVTGGSRGIGRSVVKQLAAAGAQVVFTYSRDRAAAESLLAETGKDGCSVSCIQTDFTDPGSIRHLLDVVSENGPLHGVVNNAGIIRDTPVYKMSDEQWNSVIQVNLTSMFAIIRGLIRPLGLSRGSVVNVSSVSGLAGASGQANYAASKAGVIGLTKALAKELGSLGIRVNAVAPGYIGTEMLNDIADRRKLALAKSIPLKRLGTPEEAAAAVLFLLSGEASYVNGSVLVVDGGLL</sequence>
<dbReference type="SMART" id="SM00822">
    <property type="entry name" value="PKS_KR"/>
    <property type="match status" value="1"/>
</dbReference>
<dbReference type="PANTHER" id="PTHR42879:SF2">
    <property type="entry name" value="3-OXOACYL-[ACYL-CARRIER-PROTEIN] REDUCTASE FABG"/>
    <property type="match status" value="1"/>
</dbReference>
<dbReference type="Pfam" id="PF13561">
    <property type="entry name" value="adh_short_C2"/>
    <property type="match status" value="1"/>
</dbReference>
<evidence type="ECO:0000256" key="1">
    <source>
        <dbReference type="ARBA" id="ARBA00006484"/>
    </source>
</evidence>
<dbReference type="Proteomes" id="UP000490800">
    <property type="component" value="Unassembled WGS sequence"/>
</dbReference>
<organism evidence="4 5">
    <name type="scientific">Paenibacillus lutrae</name>
    <dbReference type="NCBI Taxonomy" id="2078573"/>
    <lineage>
        <taxon>Bacteria</taxon>
        <taxon>Bacillati</taxon>
        <taxon>Bacillota</taxon>
        <taxon>Bacilli</taxon>
        <taxon>Bacillales</taxon>
        <taxon>Paenibacillaceae</taxon>
        <taxon>Paenibacillus</taxon>
    </lineage>
</organism>
<evidence type="ECO:0000259" key="3">
    <source>
        <dbReference type="SMART" id="SM00822"/>
    </source>
</evidence>
<gene>
    <name evidence="4" type="ORF">EDM21_05025</name>
</gene>
<dbReference type="PRINTS" id="PR00081">
    <property type="entry name" value="GDHRDH"/>
</dbReference>
<dbReference type="InterPro" id="IPR050259">
    <property type="entry name" value="SDR"/>
</dbReference>
<dbReference type="AlphaFoldDB" id="A0A7X3FFT0"/>
<dbReference type="SUPFAM" id="SSF51735">
    <property type="entry name" value="NAD(P)-binding Rossmann-fold domains"/>
    <property type="match status" value="1"/>
</dbReference>
<comment type="caution">
    <text evidence="4">The sequence shown here is derived from an EMBL/GenBank/DDBJ whole genome shotgun (WGS) entry which is preliminary data.</text>
</comment>
<keyword evidence="2" id="KW-0560">Oxidoreductase</keyword>
<reference evidence="4 5" key="1">
    <citation type="journal article" date="2019" name="Microorganisms">
        <title>Paenibacillus lutrae sp. nov., A Chitinolytic Species Isolated from A River Otter in Castril Natural Park, Granada, Spain.</title>
        <authorList>
            <person name="Rodriguez M."/>
            <person name="Reina J.C."/>
            <person name="Bejar V."/>
            <person name="Llamas I."/>
        </authorList>
    </citation>
    <scope>NUCLEOTIDE SEQUENCE [LARGE SCALE GENOMIC DNA]</scope>
    <source>
        <strain evidence="4 5">N10</strain>
    </source>
</reference>
<dbReference type="InterPro" id="IPR057326">
    <property type="entry name" value="KR_dom"/>
</dbReference>
<evidence type="ECO:0000313" key="5">
    <source>
        <dbReference type="Proteomes" id="UP000490800"/>
    </source>
</evidence>
<name>A0A7X3FFT0_9BACL</name>
<proteinExistence type="inferred from homology"/>
<evidence type="ECO:0000256" key="2">
    <source>
        <dbReference type="ARBA" id="ARBA00023002"/>
    </source>
</evidence>
<dbReference type="Gene3D" id="3.40.50.720">
    <property type="entry name" value="NAD(P)-binding Rossmann-like Domain"/>
    <property type="match status" value="1"/>
</dbReference>